<dbReference type="AlphaFoldDB" id="A0A9N9S5W3"/>
<dbReference type="GO" id="GO:0008080">
    <property type="term" value="F:N-acetyltransferase activity"/>
    <property type="evidence" value="ECO:0007669"/>
    <property type="project" value="InterPro"/>
</dbReference>
<dbReference type="PANTHER" id="PTHR13947">
    <property type="entry name" value="GNAT FAMILY N-ACETYLTRANSFERASE"/>
    <property type="match status" value="1"/>
</dbReference>
<name>A0A9N9S5W3_9DIPT</name>
<evidence type="ECO:0000313" key="4">
    <source>
        <dbReference type="Proteomes" id="UP001153620"/>
    </source>
</evidence>
<dbReference type="OrthoDB" id="41532at2759"/>
<feature type="transmembrane region" description="Helical" evidence="2">
    <location>
        <begin position="48"/>
        <end position="81"/>
    </location>
</feature>
<dbReference type="EMBL" id="OU895880">
    <property type="protein sequence ID" value="CAG9811478.1"/>
    <property type="molecule type" value="Genomic_DNA"/>
</dbReference>
<keyword evidence="2" id="KW-1133">Transmembrane helix</keyword>
<dbReference type="Proteomes" id="UP001153620">
    <property type="component" value="Chromosome 4"/>
</dbReference>
<keyword evidence="4" id="KW-1185">Reference proteome</keyword>
<protein>
    <recommendedName>
        <fullName evidence="5">N-acetyltransferase domain-containing protein</fullName>
    </recommendedName>
</protein>
<keyword evidence="2" id="KW-0472">Membrane</keyword>
<evidence type="ECO:0000256" key="1">
    <source>
        <dbReference type="ARBA" id="ARBA00022679"/>
    </source>
</evidence>
<organism evidence="3 4">
    <name type="scientific">Chironomus riparius</name>
    <dbReference type="NCBI Taxonomy" id="315576"/>
    <lineage>
        <taxon>Eukaryota</taxon>
        <taxon>Metazoa</taxon>
        <taxon>Ecdysozoa</taxon>
        <taxon>Arthropoda</taxon>
        <taxon>Hexapoda</taxon>
        <taxon>Insecta</taxon>
        <taxon>Pterygota</taxon>
        <taxon>Neoptera</taxon>
        <taxon>Endopterygota</taxon>
        <taxon>Diptera</taxon>
        <taxon>Nematocera</taxon>
        <taxon>Chironomoidea</taxon>
        <taxon>Chironomidae</taxon>
        <taxon>Chironominae</taxon>
        <taxon>Chironomus</taxon>
    </lineage>
</organism>
<evidence type="ECO:0000313" key="3">
    <source>
        <dbReference type="EMBL" id="CAG9811478.1"/>
    </source>
</evidence>
<dbReference type="SUPFAM" id="SSF55729">
    <property type="entry name" value="Acyl-CoA N-acyltransferases (Nat)"/>
    <property type="match status" value="1"/>
</dbReference>
<dbReference type="InterPro" id="IPR050769">
    <property type="entry name" value="NAT_camello-type"/>
</dbReference>
<gene>
    <name evidence="3" type="ORF">CHIRRI_LOCUS14287</name>
</gene>
<reference evidence="3" key="1">
    <citation type="submission" date="2022-01" db="EMBL/GenBank/DDBJ databases">
        <authorList>
            <person name="King R."/>
        </authorList>
    </citation>
    <scope>NUCLEOTIDE SEQUENCE</scope>
</reference>
<keyword evidence="2" id="KW-0812">Transmembrane</keyword>
<dbReference type="PANTHER" id="PTHR13947:SF37">
    <property type="entry name" value="LD18367P"/>
    <property type="match status" value="1"/>
</dbReference>
<evidence type="ECO:0008006" key="5">
    <source>
        <dbReference type="Google" id="ProtNLM"/>
    </source>
</evidence>
<accession>A0A9N9S5W3</accession>
<evidence type="ECO:0000256" key="2">
    <source>
        <dbReference type="SAM" id="Phobius"/>
    </source>
</evidence>
<proteinExistence type="predicted"/>
<keyword evidence="1" id="KW-0808">Transferase</keyword>
<dbReference type="InterPro" id="IPR016181">
    <property type="entry name" value="Acyl_CoA_acyltransferase"/>
</dbReference>
<reference evidence="3" key="2">
    <citation type="submission" date="2022-10" db="EMBL/GenBank/DDBJ databases">
        <authorList>
            <consortium name="ENA_rothamsted_submissions"/>
            <consortium name="culmorum"/>
            <person name="King R."/>
        </authorList>
    </citation>
    <scope>NUCLEOTIDE SEQUENCE</scope>
</reference>
<dbReference type="Gene3D" id="3.40.630.30">
    <property type="match status" value="1"/>
</dbReference>
<sequence>MKPIIVVRRYEDKDLLQMQEVIRNYVMSMFSNAFWFCLFREITLQLIVLSTAIFFIFIGIPLIYCLSSVPVVVVLIAVCVYCSHYNKAIEMSNMHAPVCFVVDLYEPFTILLDKKELEYIHLTEEELKNHQDEIKKMRPKRVVGTISTRNHQALHESAWIYRIAVDPNYSFVQITKPMIFQVMEHAYVNGMFTAETTCAECHEDVRELMLKIGFNIRQIYHKTIIGSSLRVMKAQLGIDLQKFYKNHQNKEILNQQRDYNKSEY</sequence>